<dbReference type="NCBIfam" id="NF000955">
    <property type="entry name" value="PRK00099.1-1"/>
    <property type="match status" value="1"/>
</dbReference>
<evidence type="ECO:0000256" key="1">
    <source>
        <dbReference type="ARBA" id="ARBA00002633"/>
    </source>
</evidence>
<comment type="similarity">
    <text evidence="2 6">Belongs to the universal ribosomal protein uL10 family.</text>
</comment>
<keyword evidence="6" id="KW-0694">RNA-binding</keyword>
<dbReference type="InterPro" id="IPR022973">
    <property type="entry name" value="Ribosomal_uL10_bac"/>
</dbReference>
<comment type="caution">
    <text evidence="7">The sequence shown here is derived from an EMBL/GenBank/DDBJ whole genome shotgun (WGS) entry which is preliminary data.</text>
</comment>
<keyword evidence="8" id="KW-1185">Reference proteome</keyword>
<dbReference type="GO" id="GO:0015934">
    <property type="term" value="C:large ribosomal subunit"/>
    <property type="evidence" value="ECO:0007669"/>
    <property type="project" value="InterPro"/>
</dbReference>
<dbReference type="Proteomes" id="UP000317894">
    <property type="component" value="Unassembled WGS sequence"/>
</dbReference>
<accession>A0A552UGQ6</accession>
<dbReference type="InterPro" id="IPR001790">
    <property type="entry name" value="Ribosomal_uL10"/>
</dbReference>
<dbReference type="OrthoDB" id="9791972at2"/>
<dbReference type="GO" id="GO:0070180">
    <property type="term" value="F:large ribosomal subunit rRNA binding"/>
    <property type="evidence" value="ECO:0007669"/>
    <property type="project" value="UniProtKB-UniRule"/>
</dbReference>
<sequence>MDRLEKTEQVTALAKTLSETAVVVVTRNHGLTVAQVTDLRNRMRAAGATFKVTKNRLARIALEGTPYQPIGDLLTGPTGFATSPDPVAAAKVAVDFAKTTDKFEIVGGAMGATVLDPAGIKSLASLPSLDELRGRIVGLVAAPATKLAQLVNAPAGKLARVFGAYATKEAA</sequence>
<evidence type="ECO:0000256" key="6">
    <source>
        <dbReference type="HAMAP-Rule" id="MF_00362"/>
    </source>
</evidence>
<evidence type="ECO:0000313" key="8">
    <source>
        <dbReference type="Proteomes" id="UP000317894"/>
    </source>
</evidence>
<gene>
    <name evidence="6" type="primary">rplJ</name>
    <name evidence="7" type="ORF">FMM06_04315</name>
</gene>
<dbReference type="AlphaFoldDB" id="A0A552UGQ6"/>
<evidence type="ECO:0000256" key="5">
    <source>
        <dbReference type="ARBA" id="ARBA00035202"/>
    </source>
</evidence>
<dbReference type="Pfam" id="PF00466">
    <property type="entry name" value="Ribosomal_L10"/>
    <property type="match status" value="1"/>
</dbReference>
<dbReference type="PROSITE" id="PS01109">
    <property type="entry name" value="RIBOSOMAL_L10"/>
    <property type="match status" value="1"/>
</dbReference>
<comment type="function">
    <text evidence="1 6">Forms part of the ribosomal stalk, playing a central role in the interaction of the ribosome with GTP-bound translation factors.</text>
</comment>
<dbReference type="HAMAP" id="MF_00362">
    <property type="entry name" value="Ribosomal_uL10"/>
    <property type="match status" value="1"/>
</dbReference>
<keyword evidence="4 6" id="KW-0687">Ribonucleoprotein</keyword>
<keyword evidence="6" id="KW-0699">rRNA-binding</keyword>
<dbReference type="CDD" id="cd05797">
    <property type="entry name" value="Ribosomal_L10"/>
    <property type="match status" value="1"/>
</dbReference>
<evidence type="ECO:0000256" key="3">
    <source>
        <dbReference type="ARBA" id="ARBA00022980"/>
    </source>
</evidence>
<dbReference type="RefSeq" id="WP_143554945.1">
    <property type="nucleotide sequence ID" value="NZ_VJWA01000001.1"/>
</dbReference>
<evidence type="ECO:0000313" key="7">
    <source>
        <dbReference type="EMBL" id="TRW17400.1"/>
    </source>
</evidence>
<reference evidence="7 8" key="1">
    <citation type="submission" date="2019-07" db="EMBL/GenBank/DDBJ databases">
        <title>Novel species isolated from glacier.</title>
        <authorList>
            <person name="Liu Q."/>
            <person name="Xin Y.-H."/>
        </authorList>
    </citation>
    <scope>NUCLEOTIDE SEQUENCE [LARGE SCALE GENOMIC DNA]</scope>
    <source>
        <strain evidence="7 8">LB1R16</strain>
    </source>
</reference>
<dbReference type="GO" id="GO:0006412">
    <property type="term" value="P:translation"/>
    <property type="evidence" value="ECO:0007669"/>
    <property type="project" value="UniProtKB-UniRule"/>
</dbReference>
<comment type="subunit">
    <text evidence="6">Part of the ribosomal stalk of the 50S ribosomal subunit. The N-terminus interacts with L11 and the large rRNA to form the base of the stalk. The C-terminus forms an elongated spine to which L12 dimers bind in a sequential fashion forming a multimeric L10(L12)X complex.</text>
</comment>
<dbReference type="GO" id="GO:0003735">
    <property type="term" value="F:structural constituent of ribosome"/>
    <property type="evidence" value="ECO:0007669"/>
    <property type="project" value="InterPro"/>
</dbReference>
<keyword evidence="3 6" id="KW-0689">Ribosomal protein</keyword>
<dbReference type="Gene3D" id="3.30.70.1730">
    <property type="match status" value="1"/>
</dbReference>
<dbReference type="SUPFAM" id="SSF160369">
    <property type="entry name" value="Ribosomal protein L10-like"/>
    <property type="match status" value="1"/>
</dbReference>
<dbReference type="InterPro" id="IPR002363">
    <property type="entry name" value="Ribosomal_uL10_CS_bac"/>
</dbReference>
<dbReference type="InterPro" id="IPR043141">
    <property type="entry name" value="Ribosomal_uL10-like_sf"/>
</dbReference>
<evidence type="ECO:0000256" key="4">
    <source>
        <dbReference type="ARBA" id="ARBA00023274"/>
    </source>
</evidence>
<proteinExistence type="inferred from homology"/>
<dbReference type="InterPro" id="IPR047865">
    <property type="entry name" value="Ribosomal_uL10_bac_type"/>
</dbReference>
<organism evidence="7 8">
    <name type="scientific">Glacieibacterium frigidum</name>
    <dbReference type="NCBI Taxonomy" id="2593303"/>
    <lineage>
        <taxon>Bacteria</taxon>
        <taxon>Pseudomonadati</taxon>
        <taxon>Pseudomonadota</taxon>
        <taxon>Alphaproteobacteria</taxon>
        <taxon>Sphingomonadales</taxon>
        <taxon>Sphingosinicellaceae</taxon>
        <taxon>Glacieibacterium</taxon>
    </lineage>
</organism>
<dbReference type="Gene3D" id="6.10.250.290">
    <property type="match status" value="1"/>
</dbReference>
<dbReference type="EMBL" id="VJWA01000001">
    <property type="protein sequence ID" value="TRW17400.1"/>
    <property type="molecule type" value="Genomic_DNA"/>
</dbReference>
<evidence type="ECO:0000256" key="2">
    <source>
        <dbReference type="ARBA" id="ARBA00008889"/>
    </source>
</evidence>
<name>A0A552UGQ6_9SPHN</name>
<protein>
    <recommendedName>
        <fullName evidence="5 6">Large ribosomal subunit protein uL10</fullName>
    </recommendedName>
</protein>
<dbReference type="PANTHER" id="PTHR11560">
    <property type="entry name" value="39S RIBOSOMAL PROTEIN L10, MITOCHONDRIAL"/>
    <property type="match status" value="1"/>
</dbReference>